<feature type="compositionally biased region" description="Polar residues" evidence="1">
    <location>
        <begin position="1"/>
        <end position="20"/>
    </location>
</feature>
<dbReference type="OrthoDB" id="295274at2759"/>
<dbReference type="SUPFAM" id="SSF57959">
    <property type="entry name" value="Leucine zipper domain"/>
    <property type="match status" value="1"/>
</dbReference>
<sequence length="386" mass="43102">MTPETSQSSRPPAATASQQPEAHVVENHRLEYYREIASTSSASFSRSYADGSELSCPAQYPPIDAMDKGAFHQFNALTGEPTLDPFNVPPDLPWDQWWSIDQSVLIGSLQDRGGITPASTQTNFLPNRYACGYDTNSLGDSTWPSPNTEYTPMTSVAEQTVFQESTASVNRLELPVTEKEPGLERQKRDSDEHPTRNITKRGSVQNDEIKAQLPRDSEHSKGHRDSGGSSGSSKHNSKSDNKCDINNTNKDKNSNKSTSKDEASKNDDKSNNRDCATSLNSGGGCRHNERIQQRNKIASSKFRAKKKGDELKLKSEVEEMERINRDLSSRVANLTHDVYLLKMQVLQHADDCNCSMIQEYIKHEAHRYAMAINEPSPNEGHHHQQP</sequence>
<feature type="region of interest" description="Disordered" evidence="1">
    <location>
        <begin position="166"/>
        <end position="307"/>
    </location>
</feature>
<organism evidence="3 4">
    <name type="scientific">Dactylonectria estremocensis</name>
    <dbReference type="NCBI Taxonomy" id="1079267"/>
    <lineage>
        <taxon>Eukaryota</taxon>
        <taxon>Fungi</taxon>
        <taxon>Dikarya</taxon>
        <taxon>Ascomycota</taxon>
        <taxon>Pezizomycotina</taxon>
        <taxon>Sordariomycetes</taxon>
        <taxon>Hypocreomycetidae</taxon>
        <taxon>Hypocreales</taxon>
        <taxon>Nectriaceae</taxon>
        <taxon>Dactylonectria</taxon>
    </lineage>
</organism>
<reference evidence="3" key="1">
    <citation type="journal article" date="2021" name="Nat. Commun.">
        <title>Genetic determinants of endophytism in the Arabidopsis root mycobiome.</title>
        <authorList>
            <person name="Mesny F."/>
            <person name="Miyauchi S."/>
            <person name="Thiergart T."/>
            <person name="Pickel B."/>
            <person name="Atanasova L."/>
            <person name="Karlsson M."/>
            <person name="Huettel B."/>
            <person name="Barry K.W."/>
            <person name="Haridas S."/>
            <person name="Chen C."/>
            <person name="Bauer D."/>
            <person name="Andreopoulos W."/>
            <person name="Pangilinan J."/>
            <person name="LaButti K."/>
            <person name="Riley R."/>
            <person name="Lipzen A."/>
            <person name="Clum A."/>
            <person name="Drula E."/>
            <person name="Henrissat B."/>
            <person name="Kohler A."/>
            <person name="Grigoriev I.V."/>
            <person name="Martin F.M."/>
            <person name="Hacquard S."/>
        </authorList>
    </citation>
    <scope>NUCLEOTIDE SEQUENCE</scope>
    <source>
        <strain evidence="3">MPI-CAGE-AT-0021</strain>
    </source>
</reference>
<proteinExistence type="predicted"/>
<dbReference type="GO" id="GO:0003700">
    <property type="term" value="F:DNA-binding transcription factor activity"/>
    <property type="evidence" value="ECO:0007669"/>
    <property type="project" value="InterPro"/>
</dbReference>
<dbReference type="InterPro" id="IPR004827">
    <property type="entry name" value="bZIP"/>
</dbReference>
<feature type="compositionally biased region" description="Polar residues" evidence="1">
    <location>
        <begin position="196"/>
        <end position="206"/>
    </location>
</feature>
<evidence type="ECO:0000256" key="1">
    <source>
        <dbReference type="SAM" id="MobiDB-lite"/>
    </source>
</evidence>
<dbReference type="Proteomes" id="UP000717696">
    <property type="component" value="Unassembled WGS sequence"/>
</dbReference>
<dbReference type="InterPro" id="IPR046347">
    <property type="entry name" value="bZIP_sf"/>
</dbReference>
<feature type="compositionally biased region" description="Basic and acidic residues" evidence="1">
    <location>
        <begin position="237"/>
        <end position="272"/>
    </location>
</feature>
<feature type="compositionally biased region" description="Basic and acidic residues" evidence="1">
    <location>
        <begin position="176"/>
        <end position="195"/>
    </location>
</feature>
<feature type="region of interest" description="Disordered" evidence="1">
    <location>
        <begin position="1"/>
        <end position="23"/>
    </location>
</feature>
<dbReference type="SMART" id="SM00338">
    <property type="entry name" value="BRLZ"/>
    <property type="match status" value="1"/>
</dbReference>
<comment type="caution">
    <text evidence="3">The sequence shown here is derived from an EMBL/GenBank/DDBJ whole genome shotgun (WGS) entry which is preliminary data.</text>
</comment>
<dbReference type="AlphaFoldDB" id="A0A9P9F4A5"/>
<keyword evidence="4" id="KW-1185">Reference proteome</keyword>
<protein>
    <recommendedName>
        <fullName evidence="2">BZIP domain-containing protein</fullName>
    </recommendedName>
</protein>
<evidence type="ECO:0000259" key="2">
    <source>
        <dbReference type="PROSITE" id="PS00036"/>
    </source>
</evidence>
<dbReference type="Pfam" id="PF00170">
    <property type="entry name" value="bZIP_1"/>
    <property type="match status" value="1"/>
</dbReference>
<feature type="compositionally biased region" description="Basic and acidic residues" evidence="1">
    <location>
        <begin position="207"/>
        <end position="226"/>
    </location>
</feature>
<accession>A0A9P9F4A5</accession>
<gene>
    <name evidence="3" type="ORF">B0J13DRAFT_252523</name>
</gene>
<dbReference type="CDD" id="cd14687">
    <property type="entry name" value="bZIP_ATF2"/>
    <property type="match status" value="1"/>
</dbReference>
<feature type="domain" description="BZIP" evidence="2">
    <location>
        <begin position="290"/>
        <end position="305"/>
    </location>
</feature>
<dbReference type="PROSITE" id="PS00036">
    <property type="entry name" value="BZIP_BASIC"/>
    <property type="match status" value="1"/>
</dbReference>
<name>A0A9P9F4A5_9HYPO</name>
<evidence type="ECO:0000313" key="4">
    <source>
        <dbReference type="Proteomes" id="UP000717696"/>
    </source>
</evidence>
<dbReference type="Gene3D" id="1.20.5.170">
    <property type="match status" value="1"/>
</dbReference>
<evidence type="ECO:0000313" key="3">
    <source>
        <dbReference type="EMBL" id="KAH7151956.1"/>
    </source>
</evidence>
<dbReference type="EMBL" id="JAGMUU010000005">
    <property type="protein sequence ID" value="KAH7151956.1"/>
    <property type="molecule type" value="Genomic_DNA"/>
</dbReference>